<dbReference type="GO" id="GO:0020037">
    <property type="term" value="F:heme binding"/>
    <property type="evidence" value="ECO:0007669"/>
    <property type="project" value="InterPro"/>
</dbReference>
<evidence type="ECO:0000259" key="1">
    <source>
        <dbReference type="PROSITE" id="PS52006"/>
    </source>
</evidence>
<dbReference type="GeneID" id="55997210"/>
<dbReference type="Proteomes" id="UP000509510">
    <property type="component" value="Chromosome V"/>
</dbReference>
<dbReference type="PROSITE" id="PS52006">
    <property type="entry name" value="GH64"/>
    <property type="match status" value="1"/>
</dbReference>
<dbReference type="PANTHER" id="PTHR38165:SF1">
    <property type="entry name" value="GLUCANASE B"/>
    <property type="match status" value="1"/>
</dbReference>
<dbReference type="GO" id="GO:0016705">
    <property type="term" value="F:oxidoreductase activity, acting on paired donors, with incorporation or reduction of molecular oxygen"/>
    <property type="evidence" value="ECO:0007669"/>
    <property type="project" value="InterPro"/>
</dbReference>
<dbReference type="InterPro" id="IPR037176">
    <property type="entry name" value="Osmotin/thaumatin-like_sf"/>
</dbReference>
<dbReference type="EMBL" id="CP055902">
    <property type="protein sequence ID" value="QKX62566.1"/>
    <property type="molecule type" value="Genomic_DNA"/>
</dbReference>
<dbReference type="InterPro" id="IPR037398">
    <property type="entry name" value="Glyco_hydro_64_fam"/>
</dbReference>
<evidence type="ECO:0000313" key="3">
    <source>
        <dbReference type="Proteomes" id="UP000509510"/>
    </source>
</evidence>
<organism evidence="2 3">
    <name type="scientific">Talaromyces rugulosus</name>
    <name type="common">Penicillium rugulosum</name>
    <dbReference type="NCBI Taxonomy" id="121627"/>
    <lineage>
        <taxon>Eukaryota</taxon>
        <taxon>Fungi</taxon>
        <taxon>Dikarya</taxon>
        <taxon>Ascomycota</taxon>
        <taxon>Pezizomycotina</taxon>
        <taxon>Eurotiomycetes</taxon>
        <taxon>Eurotiomycetidae</taxon>
        <taxon>Eurotiales</taxon>
        <taxon>Trichocomaceae</taxon>
        <taxon>Talaromyces</taxon>
        <taxon>Talaromyces sect. Islandici</taxon>
    </lineage>
</organism>
<name>A0A7H8R8H1_TALRU</name>
<dbReference type="SUPFAM" id="SSF48264">
    <property type="entry name" value="Cytochrome P450"/>
    <property type="match status" value="1"/>
</dbReference>
<dbReference type="KEGG" id="trg:TRUGW13939_09727"/>
<dbReference type="PANTHER" id="PTHR38165">
    <property type="match status" value="1"/>
</dbReference>
<proteinExistence type="predicted"/>
<keyword evidence="3" id="KW-1185">Reference proteome</keyword>
<dbReference type="GO" id="GO:0004497">
    <property type="term" value="F:monooxygenase activity"/>
    <property type="evidence" value="ECO:0007669"/>
    <property type="project" value="InterPro"/>
</dbReference>
<dbReference type="OrthoDB" id="3934656at2759"/>
<dbReference type="Gene3D" id="1.10.630.10">
    <property type="entry name" value="Cytochrome P450"/>
    <property type="match status" value="1"/>
</dbReference>
<dbReference type="AlphaFoldDB" id="A0A7H8R8H1"/>
<dbReference type="Pfam" id="PF00067">
    <property type="entry name" value="p450"/>
    <property type="match status" value="1"/>
</dbReference>
<dbReference type="InterPro" id="IPR001128">
    <property type="entry name" value="Cyt_P450"/>
</dbReference>
<dbReference type="RefSeq" id="XP_035348740.1">
    <property type="nucleotide sequence ID" value="XM_035492847.1"/>
</dbReference>
<dbReference type="GO" id="GO:0005506">
    <property type="term" value="F:iron ion binding"/>
    <property type="evidence" value="ECO:0007669"/>
    <property type="project" value="InterPro"/>
</dbReference>
<dbReference type="InterPro" id="IPR032477">
    <property type="entry name" value="Glyco_hydro_64"/>
</dbReference>
<dbReference type="Gene3D" id="2.60.110.10">
    <property type="entry name" value="Thaumatin"/>
    <property type="match status" value="1"/>
</dbReference>
<reference evidence="3" key="1">
    <citation type="submission" date="2020-06" db="EMBL/GenBank/DDBJ databases">
        <title>A chromosome-scale genome assembly of Talaromyces rugulosus W13939.</title>
        <authorList>
            <person name="Wang B."/>
            <person name="Guo L."/>
            <person name="Ye K."/>
            <person name="Wang L."/>
        </authorList>
    </citation>
    <scope>NUCLEOTIDE SEQUENCE [LARGE SCALE GENOMIC DNA]</scope>
    <source>
        <strain evidence="3">W13939</strain>
    </source>
</reference>
<protein>
    <recommendedName>
        <fullName evidence="1">GH64 domain-containing protein</fullName>
    </recommendedName>
</protein>
<gene>
    <name evidence="2" type="ORF">TRUGW13939_09727</name>
</gene>
<dbReference type="Pfam" id="PF16483">
    <property type="entry name" value="Glyco_hydro_64"/>
    <property type="match status" value="1"/>
</dbReference>
<feature type="domain" description="GH64" evidence="1">
    <location>
        <begin position="284"/>
        <end position="441"/>
    </location>
</feature>
<dbReference type="InterPro" id="IPR036396">
    <property type="entry name" value="Cyt_P450_sf"/>
</dbReference>
<sequence length="441" mass="48985">MQSTYSGKSNRTLEEDINVQVHSLVKLIRRKYLWTESHPRHVDFARLSQFFTMDVITKIAYGKAFGYLRDDEDKFDYLRTIERVVPFVAFCTSFPALSRLFDSTWAHRVAEAVVDERYGELSVTKSDMLGSFVQRRLPRRQMQAEVLFQITAGSETTATALRATLLHLITKPKYLEMLRGEIYSAIGAHLISCPISDADVKRLPFLQACVKEGLRIHLPFTGLLMKEVPPQGDVIHGVSVHARLYINQFAIQVPYACLDPLTFGMMALNLLSLVLFMKVGFLAAAQLPVFIVNNASGNDTINAYVTGLDLNNELVLLKPDGSWYYPDPAVQSSIPKSIAEDFAIRVGGKGTTTAINLTSDLLAGRIWISINSLAFFTVLDVGGVVRLVEPSVTDSSDPNASVKWGFIEFTYSKRDGVFANISYVDFICLSLGISLSSANGL</sequence>
<evidence type="ECO:0000313" key="2">
    <source>
        <dbReference type="EMBL" id="QKX62566.1"/>
    </source>
</evidence>
<accession>A0A7H8R8H1</accession>